<feature type="transmembrane region" description="Helical" evidence="7">
    <location>
        <begin position="52"/>
        <end position="72"/>
    </location>
</feature>
<dbReference type="Gene3D" id="1.20.1720.10">
    <property type="entry name" value="Multidrug resistance protein D"/>
    <property type="match status" value="1"/>
</dbReference>
<dbReference type="GeneID" id="93846314"/>
<reference evidence="9 12" key="2">
    <citation type="submission" date="2019-07" db="EMBL/GenBank/DDBJ databases">
        <title>Whole genome shotgun sequence of Staphylococcus gallinarum NBRC 109767.</title>
        <authorList>
            <person name="Hosoyama A."/>
            <person name="Uohara A."/>
            <person name="Ohji S."/>
            <person name="Ichikawa N."/>
        </authorList>
    </citation>
    <scope>NUCLEOTIDE SEQUENCE [LARGE SCALE GENOMIC DNA]</scope>
    <source>
        <strain evidence="9 12">NBRC 109767</strain>
    </source>
</reference>
<dbReference type="CDD" id="cd17503">
    <property type="entry name" value="MFS_LmrB_MDR_like"/>
    <property type="match status" value="1"/>
</dbReference>
<protein>
    <submittedName>
        <fullName evidence="10">DHA2 family efflux MFS transporter permease subunit</fullName>
    </submittedName>
    <submittedName>
        <fullName evidence="9">Multidrug resistance protein</fullName>
    </submittedName>
</protein>
<feature type="transmembrane region" description="Helical" evidence="7">
    <location>
        <begin position="399"/>
        <end position="420"/>
    </location>
</feature>
<feature type="transmembrane region" description="Helical" evidence="7">
    <location>
        <begin position="79"/>
        <end position="97"/>
    </location>
</feature>
<evidence type="ECO:0000256" key="2">
    <source>
        <dbReference type="ARBA" id="ARBA00022448"/>
    </source>
</evidence>
<feature type="transmembrane region" description="Helical" evidence="7">
    <location>
        <begin position="167"/>
        <end position="187"/>
    </location>
</feature>
<evidence type="ECO:0000256" key="3">
    <source>
        <dbReference type="ARBA" id="ARBA00022475"/>
    </source>
</evidence>
<dbReference type="Proteomes" id="UP000321057">
    <property type="component" value="Unassembled WGS sequence"/>
</dbReference>
<evidence type="ECO:0000259" key="8">
    <source>
        <dbReference type="PROSITE" id="PS50850"/>
    </source>
</evidence>
<proteinExistence type="predicted"/>
<dbReference type="InterPro" id="IPR036259">
    <property type="entry name" value="MFS_trans_sf"/>
</dbReference>
<evidence type="ECO:0000313" key="10">
    <source>
        <dbReference type="EMBL" id="RIL43129.1"/>
    </source>
</evidence>
<feature type="transmembrane region" description="Helical" evidence="7">
    <location>
        <begin position="137"/>
        <end position="161"/>
    </location>
</feature>
<dbReference type="PANTHER" id="PTHR42718">
    <property type="entry name" value="MAJOR FACILITATOR SUPERFAMILY MULTIDRUG TRANSPORTER MFSC"/>
    <property type="match status" value="1"/>
</dbReference>
<evidence type="ECO:0000256" key="6">
    <source>
        <dbReference type="ARBA" id="ARBA00023136"/>
    </source>
</evidence>
<dbReference type="Proteomes" id="UP000283576">
    <property type="component" value="Unassembled WGS sequence"/>
</dbReference>
<feature type="transmembrane region" description="Helical" evidence="7">
    <location>
        <begin position="267"/>
        <end position="292"/>
    </location>
</feature>
<dbReference type="GO" id="GO:0005886">
    <property type="term" value="C:plasma membrane"/>
    <property type="evidence" value="ECO:0007669"/>
    <property type="project" value="UniProtKB-SubCell"/>
</dbReference>
<reference evidence="10 11" key="1">
    <citation type="journal article" date="2016" name="Front. Microbiol.">
        <title>Comprehensive Phylogenetic Analysis of Bovine Non-aureus Staphylococci Species Based on Whole-Genome Sequencing.</title>
        <authorList>
            <person name="Naushad S."/>
            <person name="Barkema H.W."/>
            <person name="Luby C."/>
            <person name="Condas L.A."/>
            <person name="Nobrega D.B."/>
            <person name="Carson D.A."/>
            <person name="De Buck J."/>
        </authorList>
    </citation>
    <scope>NUCLEOTIDE SEQUENCE [LARGE SCALE GENOMIC DNA]</scope>
    <source>
        <strain evidence="10 11">SNUC 1388</strain>
    </source>
</reference>
<dbReference type="EMBL" id="QXRZ01000003">
    <property type="protein sequence ID" value="RIL43129.1"/>
    <property type="molecule type" value="Genomic_DNA"/>
</dbReference>
<accession>A0A418HII4</accession>
<feature type="transmembrane region" description="Helical" evidence="7">
    <location>
        <begin position="109"/>
        <end position="130"/>
    </location>
</feature>
<evidence type="ECO:0000256" key="7">
    <source>
        <dbReference type="SAM" id="Phobius"/>
    </source>
</evidence>
<dbReference type="SUPFAM" id="SSF103473">
    <property type="entry name" value="MFS general substrate transporter"/>
    <property type="match status" value="1"/>
</dbReference>
<dbReference type="InterPro" id="IPR011701">
    <property type="entry name" value="MFS"/>
</dbReference>
<dbReference type="GO" id="GO:0022857">
    <property type="term" value="F:transmembrane transporter activity"/>
    <property type="evidence" value="ECO:0007669"/>
    <property type="project" value="InterPro"/>
</dbReference>
<keyword evidence="4 7" id="KW-0812">Transmembrane</keyword>
<dbReference type="PANTHER" id="PTHR42718:SF24">
    <property type="entry name" value="MAJOR FACILITATOR SUPERFAMILY (MFS) PROFILE DOMAIN-CONTAINING PROTEIN"/>
    <property type="match status" value="1"/>
</dbReference>
<name>A0A418HII4_STAGA</name>
<evidence type="ECO:0000313" key="11">
    <source>
        <dbReference type="Proteomes" id="UP000283576"/>
    </source>
</evidence>
<gene>
    <name evidence="10" type="ORF">BUZ01_05805</name>
    <name evidence="9" type="ORF">SGA02_23540</name>
</gene>
<dbReference type="InterPro" id="IPR020846">
    <property type="entry name" value="MFS_dom"/>
</dbReference>
<dbReference type="AlphaFoldDB" id="A0A418HII4"/>
<dbReference type="RefSeq" id="WP_042737584.1">
    <property type="nucleotide sequence ID" value="NZ_BKAX01000006.1"/>
</dbReference>
<dbReference type="Gene3D" id="1.20.1250.20">
    <property type="entry name" value="MFS general substrate transporter like domains"/>
    <property type="match status" value="1"/>
</dbReference>
<feature type="transmembrane region" description="Helical" evidence="7">
    <location>
        <begin position="224"/>
        <end position="246"/>
    </location>
</feature>
<feature type="transmembrane region" description="Helical" evidence="7">
    <location>
        <begin position="440"/>
        <end position="466"/>
    </location>
</feature>
<keyword evidence="6 7" id="KW-0472">Membrane</keyword>
<evidence type="ECO:0000256" key="4">
    <source>
        <dbReference type="ARBA" id="ARBA00022692"/>
    </source>
</evidence>
<dbReference type="Pfam" id="PF07690">
    <property type="entry name" value="MFS_1"/>
    <property type="match status" value="1"/>
</dbReference>
<evidence type="ECO:0000313" key="12">
    <source>
        <dbReference type="Proteomes" id="UP000321057"/>
    </source>
</evidence>
<evidence type="ECO:0000256" key="5">
    <source>
        <dbReference type="ARBA" id="ARBA00022989"/>
    </source>
</evidence>
<dbReference type="OrthoDB" id="9816041at2"/>
<keyword evidence="2" id="KW-0813">Transport</keyword>
<dbReference type="InterPro" id="IPR004638">
    <property type="entry name" value="EmrB-like"/>
</dbReference>
<comment type="caution">
    <text evidence="10">The sequence shown here is derived from an EMBL/GenBank/DDBJ whole genome shotgun (WGS) entry which is preliminary data.</text>
</comment>
<keyword evidence="12" id="KW-1185">Reference proteome</keyword>
<dbReference type="PROSITE" id="PS50850">
    <property type="entry name" value="MFS"/>
    <property type="match status" value="1"/>
</dbReference>
<comment type="subcellular location">
    <subcellularLocation>
        <location evidence="1">Cell membrane</location>
        <topology evidence="1">Multi-pass membrane protein</topology>
    </subcellularLocation>
</comment>
<feature type="transmembrane region" description="Helical" evidence="7">
    <location>
        <begin position="332"/>
        <end position="351"/>
    </location>
</feature>
<organism evidence="10 11">
    <name type="scientific">Staphylococcus gallinarum</name>
    <dbReference type="NCBI Taxonomy" id="1293"/>
    <lineage>
        <taxon>Bacteria</taxon>
        <taxon>Bacillati</taxon>
        <taxon>Bacillota</taxon>
        <taxon>Bacilli</taxon>
        <taxon>Bacillales</taxon>
        <taxon>Staphylococcaceae</taxon>
        <taxon>Staphylococcus</taxon>
    </lineage>
</organism>
<keyword evidence="3" id="KW-1003">Cell membrane</keyword>
<evidence type="ECO:0000256" key="1">
    <source>
        <dbReference type="ARBA" id="ARBA00004651"/>
    </source>
</evidence>
<dbReference type="PRINTS" id="PR01036">
    <property type="entry name" value="TCRTETB"/>
</dbReference>
<feature type="transmembrane region" description="Helical" evidence="7">
    <location>
        <begin position="357"/>
        <end position="378"/>
    </location>
</feature>
<feature type="transmembrane region" description="Helical" evidence="7">
    <location>
        <begin position="298"/>
        <end position="320"/>
    </location>
</feature>
<keyword evidence="5 7" id="KW-1133">Transmembrane helix</keyword>
<feature type="transmembrane region" description="Helical" evidence="7">
    <location>
        <begin position="12"/>
        <end position="32"/>
    </location>
</feature>
<sequence>MSEIALSSKKRNTIILVMLSSAFVAMLNQTLLNTALPAIITGLKITETTAQWLITGFMLVNGIMIPLTAFLMDRFHTRPLYIFSMSAFLIGSIIAALSPSFGLLMFARVIQAIGAGILLPLMQFTVFTLFPAEKRGFAMGLTGIVAQSAPAIGPTLTGFLIDSFSWRAPFLVVATIALIAFIIGAIFVESNNETKLTKLDKTSVVYSTFGFGLMLYAFSSAGNLGFSSPIVIISLILGIIIVGVFVSRQIRIDNPLLNMRVFANRTFSLSAFSSMVLFIGIVGPALLIPMYIQTGLGLSAILSGLVILPGAVVNAFMSVYTGKIFDKYGLKVLAIPGFILLIIMTILHCFLTVDTPYWYVVVIYAVRMFAVALIIMPLNTIGINALDTKNISHGTAIMNSLRIIAGAIGTAIMITIMAIVRTNYANHATQQSKTEIMQHATVLGVDAAFAFTTVLLIIGFVLTLMIRTQKR</sequence>
<feature type="domain" description="Major facilitator superfamily (MFS) profile" evidence="8">
    <location>
        <begin position="14"/>
        <end position="471"/>
    </location>
</feature>
<dbReference type="EMBL" id="BKAX01000006">
    <property type="protein sequence ID" value="GEQ06526.1"/>
    <property type="molecule type" value="Genomic_DNA"/>
</dbReference>
<feature type="transmembrane region" description="Helical" evidence="7">
    <location>
        <begin position="199"/>
        <end position="218"/>
    </location>
</feature>
<dbReference type="NCBIfam" id="TIGR00711">
    <property type="entry name" value="efflux_EmrB"/>
    <property type="match status" value="1"/>
</dbReference>
<evidence type="ECO:0000313" key="9">
    <source>
        <dbReference type="EMBL" id="GEQ06526.1"/>
    </source>
</evidence>